<comment type="caution">
    <text evidence="8">The sequence shown here is derived from an EMBL/GenBank/DDBJ whole genome shotgun (WGS) entry which is preliminary data.</text>
</comment>
<reference evidence="8 9" key="1">
    <citation type="submission" date="2018-02" db="EMBL/GenBank/DDBJ databases">
        <title>Bacteriophage NCPPB3778 and a type I-E CRISPR drive the evolution of the US Biological Select Agent, Rathayibacter toxicus.</title>
        <authorList>
            <person name="Davis E.W.II."/>
            <person name="Tabima J.F."/>
            <person name="Weisberg A.J."/>
            <person name="Lopes L.D."/>
            <person name="Wiseman M.S."/>
            <person name="Wiseman M.S."/>
            <person name="Pupko T."/>
            <person name="Belcher M.S."/>
            <person name="Sechler A.J."/>
            <person name="Tancos M.A."/>
            <person name="Schroeder B.K."/>
            <person name="Murray T.D."/>
            <person name="Luster D.G."/>
            <person name="Schneider W.L."/>
            <person name="Rogers E."/>
            <person name="Andreote F.D."/>
            <person name="Grunwald N.J."/>
            <person name="Putnam M.L."/>
            <person name="Chang J.H."/>
        </authorList>
    </citation>
    <scope>NUCLEOTIDE SEQUENCE [LARGE SCALE GENOMIC DNA]</scope>
    <source>
        <strain evidence="8 9">FH99</strain>
    </source>
</reference>
<dbReference type="Proteomes" id="UP000237966">
    <property type="component" value="Unassembled WGS sequence"/>
</dbReference>
<name>A0A2S5Y9P9_9MICO</name>
<feature type="transmembrane region" description="Helical" evidence="6">
    <location>
        <begin position="331"/>
        <end position="354"/>
    </location>
</feature>
<dbReference type="InterPro" id="IPR051211">
    <property type="entry name" value="PG_lysyltransferase"/>
</dbReference>
<organism evidence="8 9">
    <name type="scientific">Rathayibacter toxicus</name>
    <dbReference type="NCBI Taxonomy" id="145458"/>
    <lineage>
        <taxon>Bacteria</taxon>
        <taxon>Bacillati</taxon>
        <taxon>Actinomycetota</taxon>
        <taxon>Actinomycetes</taxon>
        <taxon>Micrococcales</taxon>
        <taxon>Microbacteriaceae</taxon>
        <taxon>Rathayibacter</taxon>
    </lineage>
</organism>
<evidence type="ECO:0000256" key="3">
    <source>
        <dbReference type="ARBA" id="ARBA00022692"/>
    </source>
</evidence>
<dbReference type="GO" id="GO:0005886">
    <property type="term" value="C:plasma membrane"/>
    <property type="evidence" value="ECO:0007669"/>
    <property type="project" value="UniProtKB-SubCell"/>
</dbReference>
<evidence type="ECO:0000259" key="7">
    <source>
        <dbReference type="Pfam" id="PF09924"/>
    </source>
</evidence>
<comment type="subcellular location">
    <subcellularLocation>
        <location evidence="1">Cell membrane</location>
        <topology evidence="1">Multi-pass membrane protein</topology>
    </subcellularLocation>
</comment>
<feature type="transmembrane region" description="Helical" evidence="6">
    <location>
        <begin position="180"/>
        <end position="195"/>
    </location>
</feature>
<evidence type="ECO:0000313" key="9">
    <source>
        <dbReference type="Proteomes" id="UP000237966"/>
    </source>
</evidence>
<dbReference type="OrthoDB" id="594838at2"/>
<dbReference type="AlphaFoldDB" id="A0A2S5Y9P9"/>
<dbReference type="InterPro" id="IPR024320">
    <property type="entry name" value="LPG_synthase_C"/>
</dbReference>
<proteinExistence type="predicted"/>
<evidence type="ECO:0000256" key="5">
    <source>
        <dbReference type="ARBA" id="ARBA00023136"/>
    </source>
</evidence>
<feature type="transmembrane region" description="Helical" evidence="6">
    <location>
        <begin position="22"/>
        <end position="53"/>
    </location>
</feature>
<dbReference type="InterPro" id="IPR035952">
    <property type="entry name" value="Rhomboid-like_sf"/>
</dbReference>
<feature type="transmembrane region" description="Helical" evidence="6">
    <location>
        <begin position="374"/>
        <end position="398"/>
    </location>
</feature>
<feature type="transmembrane region" description="Helical" evidence="6">
    <location>
        <begin position="475"/>
        <end position="497"/>
    </location>
</feature>
<dbReference type="Gene3D" id="1.20.1540.10">
    <property type="entry name" value="Rhomboid-like"/>
    <property type="match status" value="1"/>
</dbReference>
<feature type="transmembrane region" description="Helical" evidence="6">
    <location>
        <begin position="237"/>
        <end position="256"/>
    </location>
</feature>
<evidence type="ECO:0000313" key="8">
    <source>
        <dbReference type="EMBL" id="PPI16870.1"/>
    </source>
</evidence>
<sequence>MNIGGRPGVALARLMARFNPRLVLTIITSGVRAHPFAIAICALTVTISLAAFIETSSDWGWDILTSDDEQLFQQGRWWTPVTSLLAVNDGAELALLVPLLLIVVGSAEHLMGSVRTAIAYLGGGAAASIAGVSVSFLEQRYLPTFTVTAEAYYTLAPMAAVFCTAMTMSSFTGTLWRRRMRVSATFFTLLLVLYTGRAEDLIFLFGVLIGLALGPLLGGKRPGFTVIRSSHHEIRVLLAAIVAAGSVGPAILSQFGSKEGLLSLSFIFSRNDIYLTDGGLPCISTYSTALGCTELEGLVRQTSATDFVDLAPIAVALLAAWGIWRGRRAGLWIAIALNMLMLVGVVATVANSVSLTNLEALDEAVVSSLPGKHIVRLVLSSIIPLATALTLFLLRGHVRVSSAHRSRRRYLATLATTAIGVLIFTAAGQLLAAQQFSPRPSPSAILAELPFRLIPSNYVPPDIFTFLPDGPWAQIFWYLPSTVFALAVLWATARLLLSHSSVSGAAQRQRARQVLEQGGGDTFSFMTTWAGNLYWFAPNLDAGIAFRVEAGVAVTIGGPFGRDRNRPEVTTGFLRYCGDNGWTPLFYSVDDRLRLELEGHGWGAAQVASEALLRPAEWTPSGKKRQDIRTATNRAAREGLTALWTSWADLSLIQREQVRNVSESWVSGKKFPEMGFTLGGMDELTDPAVRLMLAVEESGRVQAVTSWLPIYGADGLEGYILDFMRRDDPAMNGIIEFLLGEAAEHMKRDGLAVMSLSGAPLAVTDSSSGNATARLLDRIGSALEPAYGFRSLHAFKRKFQPEFEPRWLLYPDATALPIAGIALTRCYLPQLTLRGAARLIRELRQPES</sequence>
<feature type="domain" description="Phosphatidylglycerol lysyltransferase C-terminal" evidence="7">
    <location>
        <begin position="513"/>
        <end position="810"/>
    </location>
</feature>
<gene>
    <name evidence="8" type="ORF">C5C51_01200</name>
</gene>
<feature type="transmembrane region" description="Helical" evidence="6">
    <location>
        <begin position="410"/>
        <end position="432"/>
    </location>
</feature>
<accession>A0A2S5Y9P9</accession>
<feature type="transmembrane region" description="Helical" evidence="6">
    <location>
        <begin position="307"/>
        <end position="324"/>
    </location>
</feature>
<protein>
    <submittedName>
        <fullName evidence="8">DUF2156 domain-containing protein</fullName>
    </submittedName>
</protein>
<evidence type="ECO:0000256" key="4">
    <source>
        <dbReference type="ARBA" id="ARBA00022989"/>
    </source>
</evidence>
<dbReference type="PANTHER" id="PTHR34697">
    <property type="entry name" value="PHOSPHATIDYLGLYCEROL LYSYLTRANSFERASE"/>
    <property type="match status" value="1"/>
</dbReference>
<dbReference type="SUPFAM" id="SSF144091">
    <property type="entry name" value="Rhomboid-like"/>
    <property type="match status" value="1"/>
</dbReference>
<feature type="transmembrane region" description="Helical" evidence="6">
    <location>
        <begin position="201"/>
        <end position="217"/>
    </location>
</feature>
<dbReference type="PANTHER" id="PTHR34697:SF2">
    <property type="entry name" value="PHOSPHATIDYLGLYCEROL LYSYLTRANSFERASE"/>
    <property type="match status" value="1"/>
</dbReference>
<feature type="transmembrane region" description="Helical" evidence="6">
    <location>
        <begin position="93"/>
        <end position="111"/>
    </location>
</feature>
<evidence type="ECO:0000256" key="2">
    <source>
        <dbReference type="ARBA" id="ARBA00022475"/>
    </source>
</evidence>
<dbReference type="SUPFAM" id="SSF55729">
    <property type="entry name" value="Acyl-CoA N-acyltransferases (Nat)"/>
    <property type="match status" value="1"/>
</dbReference>
<keyword evidence="5 6" id="KW-0472">Membrane</keyword>
<dbReference type="RefSeq" id="WP_027692222.1">
    <property type="nucleotide sequence ID" value="NZ_CP037977.1"/>
</dbReference>
<keyword evidence="4 6" id="KW-1133">Transmembrane helix</keyword>
<dbReference type="GO" id="GO:0055091">
    <property type="term" value="P:phospholipid homeostasis"/>
    <property type="evidence" value="ECO:0007669"/>
    <property type="project" value="TreeGrafter"/>
</dbReference>
<keyword evidence="2" id="KW-1003">Cell membrane</keyword>
<evidence type="ECO:0000256" key="6">
    <source>
        <dbReference type="SAM" id="Phobius"/>
    </source>
</evidence>
<keyword evidence="3 6" id="KW-0812">Transmembrane</keyword>
<dbReference type="GO" id="GO:0016755">
    <property type="term" value="F:aminoacyltransferase activity"/>
    <property type="evidence" value="ECO:0007669"/>
    <property type="project" value="TreeGrafter"/>
</dbReference>
<dbReference type="EMBL" id="PSWU01000002">
    <property type="protein sequence ID" value="PPI16870.1"/>
    <property type="molecule type" value="Genomic_DNA"/>
</dbReference>
<feature type="transmembrane region" description="Helical" evidence="6">
    <location>
        <begin position="118"/>
        <end position="137"/>
    </location>
</feature>
<dbReference type="Pfam" id="PF09924">
    <property type="entry name" value="LPG_synthase_C"/>
    <property type="match status" value="1"/>
</dbReference>
<evidence type="ECO:0000256" key="1">
    <source>
        <dbReference type="ARBA" id="ARBA00004651"/>
    </source>
</evidence>
<feature type="transmembrane region" description="Helical" evidence="6">
    <location>
        <begin position="149"/>
        <end position="168"/>
    </location>
</feature>
<dbReference type="InterPro" id="IPR016181">
    <property type="entry name" value="Acyl_CoA_acyltransferase"/>
</dbReference>